<dbReference type="EMBL" id="JAUSSU010000012">
    <property type="protein sequence ID" value="MDQ0115768.1"/>
    <property type="molecule type" value="Genomic_DNA"/>
</dbReference>
<evidence type="ECO:0000313" key="2">
    <source>
        <dbReference type="EMBL" id="MDQ0115768.1"/>
    </source>
</evidence>
<feature type="transmembrane region" description="Helical" evidence="1">
    <location>
        <begin position="254"/>
        <end position="279"/>
    </location>
</feature>
<dbReference type="PANTHER" id="PTHR37305:SF1">
    <property type="entry name" value="MEMBRANE PROTEIN"/>
    <property type="match status" value="1"/>
</dbReference>
<evidence type="ECO:0000313" key="3">
    <source>
        <dbReference type="Proteomes" id="UP001229346"/>
    </source>
</evidence>
<keyword evidence="1" id="KW-0812">Transmembrane</keyword>
<feature type="transmembrane region" description="Helical" evidence="1">
    <location>
        <begin position="286"/>
        <end position="307"/>
    </location>
</feature>
<comment type="caution">
    <text evidence="2">The sequence shown here is derived from an EMBL/GenBank/DDBJ whole genome shotgun (WGS) entry which is preliminary data.</text>
</comment>
<keyword evidence="3" id="KW-1185">Reference proteome</keyword>
<name>A0ABT9U7Y3_PAEHA</name>
<keyword evidence="1" id="KW-1133">Transmembrane helix</keyword>
<feature type="transmembrane region" description="Helical" evidence="1">
    <location>
        <begin position="156"/>
        <end position="178"/>
    </location>
</feature>
<accession>A0ABT9U7Y3</accession>
<evidence type="ECO:0000256" key="1">
    <source>
        <dbReference type="SAM" id="Phobius"/>
    </source>
</evidence>
<dbReference type="Proteomes" id="UP001229346">
    <property type="component" value="Unassembled WGS sequence"/>
</dbReference>
<dbReference type="Pfam" id="PF12679">
    <property type="entry name" value="ABC2_membrane_2"/>
    <property type="match status" value="1"/>
</dbReference>
<reference evidence="2 3" key="1">
    <citation type="submission" date="2023-07" db="EMBL/GenBank/DDBJ databases">
        <title>Sorghum-associated microbial communities from plants grown in Nebraska, USA.</title>
        <authorList>
            <person name="Schachtman D."/>
        </authorList>
    </citation>
    <scope>NUCLEOTIDE SEQUENCE [LARGE SCALE GENOMIC DNA]</scope>
    <source>
        <strain evidence="2 3">CC482</strain>
    </source>
</reference>
<gene>
    <name evidence="2" type="ORF">J2T15_005235</name>
</gene>
<dbReference type="PANTHER" id="PTHR37305">
    <property type="entry name" value="INTEGRAL MEMBRANE PROTEIN-RELATED"/>
    <property type="match status" value="1"/>
</dbReference>
<feature type="transmembrane region" description="Helical" evidence="1">
    <location>
        <begin position="18"/>
        <end position="38"/>
    </location>
</feature>
<sequence length="376" mass="42426">MKALVKFELYKIFRQKSIYIAFVLMLLLVAMSLGGQYGGSSNSYYHSWEGELTQQKIESSDAAWQAIYNKYEGKEIEWSQEDRVKAGVLESISNLHYKETQRSGQVEALKEYLYTADKNGEHGYGLRKAGLQLSMLESFKINQFYYSRGAGEIIDFMNTFGLVLSGAMLLVGLASIFSNEYATGMDQFLLSSKLGRKRLVSAKIISSMLYLVFIVVVWESFNIIYQINKYGGGGWHSPMQKLFKYSYSPYALDLITYGFVQIGMHLLGAIGLVAVILLVSAWCRHTLLSFLISGTIFAVPIVIMNILKIDISWLTHILQFSITKIMAVEVLFMNFSTINLFGLPVLYPLVAIAVMIATIVLSLSLLYGTMRRKEVM</sequence>
<feature type="transmembrane region" description="Helical" evidence="1">
    <location>
        <begin position="345"/>
        <end position="367"/>
    </location>
</feature>
<organism evidence="2 3">
    <name type="scientific">Paenibacillus harenae</name>
    <dbReference type="NCBI Taxonomy" id="306543"/>
    <lineage>
        <taxon>Bacteria</taxon>
        <taxon>Bacillati</taxon>
        <taxon>Bacillota</taxon>
        <taxon>Bacilli</taxon>
        <taxon>Bacillales</taxon>
        <taxon>Paenibacillaceae</taxon>
        <taxon>Paenibacillus</taxon>
    </lineage>
</organism>
<dbReference type="RefSeq" id="WP_307207693.1">
    <property type="nucleotide sequence ID" value="NZ_JAUSSU010000012.1"/>
</dbReference>
<protein>
    <submittedName>
        <fullName evidence="2">ABC-type transport system involved in multi-copper enzyme maturation permease subunit</fullName>
    </submittedName>
</protein>
<feature type="transmembrane region" description="Helical" evidence="1">
    <location>
        <begin position="199"/>
        <end position="218"/>
    </location>
</feature>
<proteinExistence type="predicted"/>
<keyword evidence="1" id="KW-0472">Membrane</keyword>